<feature type="non-terminal residue" evidence="1">
    <location>
        <position position="1"/>
    </location>
</feature>
<reference evidence="1" key="1">
    <citation type="journal article" date="2014" name="Front. Microbiol.">
        <title>High frequency of phylogenetically diverse reductive dehalogenase-homologous genes in deep subseafloor sedimentary metagenomes.</title>
        <authorList>
            <person name="Kawai M."/>
            <person name="Futagami T."/>
            <person name="Toyoda A."/>
            <person name="Takaki Y."/>
            <person name="Nishi S."/>
            <person name="Hori S."/>
            <person name="Arai W."/>
            <person name="Tsubouchi T."/>
            <person name="Morono Y."/>
            <person name="Uchiyama I."/>
            <person name="Ito T."/>
            <person name="Fujiyama A."/>
            <person name="Inagaki F."/>
            <person name="Takami H."/>
        </authorList>
    </citation>
    <scope>NUCLEOTIDE SEQUENCE</scope>
    <source>
        <strain evidence="1">Expedition CK06-06</strain>
    </source>
</reference>
<gene>
    <name evidence="1" type="ORF">S12H4_61612</name>
</gene>
<accession>X1W1A1</accession>
<evidence type="ECO:0000313" key="1">
    <source>
        <dbReference type="EMBL" id="GAJ21595.1"/>
    </source>
</evidence>
<proteinExistence type="predicted"/>
<dbReference type="AlphaFoldDB" id="X1W1A1"/>
<name>X1W1A1_9ZZZZ</name>
<protein>
    <submittedName>
        <fullName evidence="1">Uncharacterized protein</fullName>
    </submittedName>
</protein>
<sequence length="96" mass="10670">PLLAHPPTLLTAPTVYAARVRFAPFTSITLRALLLFLIANGERFAPPSFCYPLLFYGRLYRIFMFLLLQTASREPAVYAGRGGPLHVTRSALPFAC</sequence>
<organism evidence="1">
    <name type="scientific">marine sediment metagenome</name>
    <dbReference type="NCBI Taxonomy" id="412755"/>
    <lineage>
        <taxon>unclassified sequences</taxon>
        <taxon>metagenomes</taxon>
        <taxon>ecological metagenomes</taxon>
    </lineage>
</organism>
<dbReference type="EMBL" id="BARW01040961">
    <property type="protein sequence ID" value="GAJ21595.1"/>
    <property type="molecule type" value="Genomic_DNA"/>
</dbReference>
<comment type="caution">
    <text evidence="1">The sequence shown here is derived from an EMBL/GenBank/DDBJ whole genome shotgun (WGS) entry which is preliminary data.</text>
</comment>